<feature type="compositionally biased region" description="Acidic residues" evidence="1">
    <location>
        <begin position="12"/>
        <end position="32"/>
    </location>
</feature>
<feature type="region of interest" description="Disordered" evidence="1">
    <location>
        <begin position="1"/>
        <end position="32"/>
    </location>
</feature>
<dbReference type="AlphaFoldDB" id="A0AAV2GXZ1"/>
<name>A0AAV2GXZ1_9ROSI</name>
<protein>
    <submittedName>
        <fullName evidence="2">Uncharacterized protein</fullName>
    </submittedName>
</protein>
<evidence type="ECO:0000256" key="1">
    <source>
        <dbReference type="SAM" id="MobiDB-lite"/>
    </source>
</evidence>
<organism evidence="2 3">
    <name type="scientific">Linum trigynum</name>
    <dbReference type="NCBI Taxonomy" id="586398"/>
    <lineage>
        <taxon>Eukaryota</taxon>
        <taxon>Viridiplantae</taxon>
        <taxon>Streptophyta</taxon>
        <taxon>Embryophyta</taxon>
        <taxon>Tracheophyta</taxon>
        <taxon>Spermatophyta</taxon>
        <taxon>Magnoliopsida</taxon>
        <taxon>eudicotyledons</taxon>
        <taxon>Gunneridae</taxon>
        <taxon>Pentapetalae</taxon>
        <taxon>rosids</taxon>
        <taxon>fabids</taxon>
        <taxon>Malpighiales</taxon>
        <taxon>Linaceae</taxon>
        <taxon>Linum</taxon>
    </lineage>
</organism>
<proteinExistence type="predicted"/>
<feature type="compositionally biased region" description="Basic and acidic residues" evidence="1">
    <location>
        <begin position="1"/>
        <end position="11"/>
    </location>
</feature>
<evidence type="ECO:0000313" key="3">
    <source>
        <dbReference type="Proteomes" id="UP001497516"/>
    </source>
</evidence>
<evidence type="ECO:0000313" key="2">
    <source>
        <dbReference type="EMBL" id="CAL1414458.1"/>
    </source>
</evidence>
<accession>A0AAV2GXZ1</accession>
<sequence>MECEAERKLEVEVDDDAMEEPEQGEEVDDEESVEAMDFYRAPQEHDALVSLASKNLVGSVELAQAHLISYMQQLHVDLSSGEFLAASRIDIEANPGNSSHYGAGNDLKRDIRHLDDGRSFGRV</sequence>
<gene>
    <name evidence="2" type="ORF">LTRI10_LOCUS53615</name>
</gene>
<reference evidence="2 3" key="1">
    <citation type="submission" date="2024-04" db="EMBL/GenBank/DDBJ databases">
        <authorList>
            <person name="Fracassetti M."/>
        </authorList>
    </citation>
    <scope>NUCLEOTIDE SEQUENCE [LARGE SCALE GENOMIC DNA]</scope>
</reference>
<dbReference type="EMBL" id="OZ034822">
    <property type="protein sequence ID" value="CAL1414458.1"/>
    <property type="molecule type" value="Genomic_DNA"/>
</dbReference>
<keyword evidence="3" id="KW-1185">Reference proteome</keyword>
<dbReference type="Proteomes" id="UP001497516">
    <property type="component" value="Chromosome 9"/>
</dbReference>